<accession>A0A6C0KLG3</accession>
<protein>
    <submittedName>
        <fullName evidence="1">Uncharacterized protein</fullName>
    </submittedName>
</protein>
<dbReference type="EMBL" id="MN740921">
    <property type="protein sequence ID" value="QHU18011.1"/>
    <property type="molecule type" value="Genomic_DNA"/>
</dbReference>
<sequence length="79" mass="9182">MLRLDKFIQSSEGMKLFSIMLGLGIAGLFKMSCDSRSCLVYKGPEFKDDKKVVKYNEKCYQVREKMIDCKNKKGELIYI</sequence>
<proteinExistence type="predicted"/>
<name>A0A6C0KLG3_9ZZZZ</name>
<dbReference type="AlphaFoldDB" id="A0A6C0KLG3"/>
<reference evidence="1" key="1">
    <citation type="journal article" date="2020" name="Nature">
        <title>Giant virus diversity and host interactions through global metagenomics.</title>
        <authorList>
            <person name="Schulz F."/>
            <person name="Roux S."/>
            <person name="Paez-Espino D."/>
            <person name="Jungbluth S."/>
            <person name="Walsh D.A."/>
            <person name="Denef V.J."/>
            <person name="McMahon K.D."/>
            <person name="Konstantinidis K.T."/>
            <person name="Eloe-Fadrosh E.A."/>
            <person name="Kyrpides N.C."/>
            <person name="Woyke T."/>
        </authorList>
    </citation>
    <scope>NUCLEOTIDE SEQUENCE</scope>
    <source>
        <strain evidence="1">GVMAG-S-3300012919-55</strain>
    </source>
</reference>
<evidence type="ECO:0000313" key="1">
    <source>
        <dbReference type="EMBL" id="QHU18011.1"/>
    </source>
</evidence>
<organism evidence="1">
    <name type="scientific">viral metagenome</name>
    <dbReference type="NCBI Taxonomy" id="1070528"/>
    <lineage>
        <taxon>unclassified sequences</taxon>
        <taxon>metagenomes</taxon>
        <taxon>organismal metagenomes</taxon>
    </lineage>
</organism>